<name>A0A8H4SRF7_9HYPO</name>
<dbReference type="EMBL" id="JABFAI010000446">
    <property type="protein sequence ID" value="KAF4944303.1"/>
    <property type="molecule type" value="Genomic_DNA"/>
</dbReference>
<accession>A0A8H4SRF7</accession>
<protein>
    <submittedName>
        <fullName evidence="2">Uncharacterized protein</fullName>
    </submittedName>
</protein>
<comment type="caution">
    <text evidence="2">The sequence shown here is derived from an EMBL/GenBank/DDBJ whole genome shotgun (WGS) entry which is preliminary data.</text>
</comment>
<keyword evidence="3" id="KW-1185">Reference proteome</keyword>
<proteinExistence type="predicted"/>
<evidence type="ECO:0000313" key="3">
    <source>
        <dbReference type="Proteomes" id="UP000604273"/>
    </source>
</evidence>
<organism evidence="2 3">
    <name type="scientific">Fusarium gaditjirri</name>
    <dbReference type="NCBI Taxonomy" id="282569"/>
    <lineage>
        <taxon>Eukaryota</taxon>
        <taxon>Fungi</taxon>
        <taxon>Dikarya</taxon>
        <taxon>Ascomycota</taxon>
        <taxon>Pezizomycotina</taxon>
        <taxon>Sordariomycetes</taxon>
        <taxon>Hypocreomycetidae</taxon>
        <taxon>Hypocreales</taxon>
        <taxon>Nectriaceae</taxon>
        <taxon>Fusarium</taxon>
        <taxon>Fusarium nisikadoi species complex</taxon>
    </lineage>
</organism>
<evidence type="ECO:0000313" key="2">
    <source>
        <dbReference type="EMBL" id="KAF4944303.1"/>
    </source>
</evidence>
<sequence length="272" mass="31256">MPSSKKTASPTSERVLLYKEGIRRFQRFWIKLQSSNNQLRFGRNVSREKLLDVVFQDPTHRHYIHWAGLVAPLGDECDNEGEMDGPIVKKWLTKTGSFAKAWRWTKKRIDLLTGFSFNDDQDLYISSPAHSKGSSPVSPGTLQIQYSATEIAEETEQDEHDHEQKRQLPTHKGKQPAEDLELLGMPYTAVREGMVAFDEFPDLRSPTYGHEFPKPPNPASLLHAFPFSNGNARELLEMDYADVDSAFDIMDDKMRQNGEGMWKYLKGLFNWF</sequence>
<evidence type="ECO:0000256" key="1">
    <source>
        <dbReference type="SAM" id="MobiDB-lite"/>
    </source>
</evidence>
<dbReference type="AlphaFoldDB" id="A0A8H4SRF7"/>
<feature type="region of interest" description="Disordered" evidence="1">
    <location>
        <begin position="153"/>
        <end position="179"/>
    </location>
</feature>
<reference evidence="2" key="2">
    <citation type="submission" date="2020-05" db="EMBL/GenBank/DDBJ databases">
        <authorList>
            <person name="Kim H.-S."/>
            <person name="Proctor R.H."/>
            <person name="Brown D.W."/>
        </authorList>
    </citation>
    <scope>NUCLEOTIDE SEQUENCE</scope>
    <source>
        <strain evidence="2">NRRL 45417</strain>
    </source>
</reference>
<gene>
    <name evidence="2" type="ORF">FGADI_12787</name>
</gene>
<reference evidence="2" key="1">
    <citation type="journal article" date="2020" name="BMC Genomics">
        <title>Correction to: Identification and distribution of gene clusters required for synthesis of sphingolipid metabolism inhibitors in diverse species of the filamentous fungus Fusarium.</title>
        <authorList>
            <person name="Kim H.S."/>
            <person name="Lohmar J.M."/>
            <person name="Busman M."/>
            <person name="Brown D.W."/>
            <person name="Naumann T.A."/>
            <person name="Divon H.H."/>
            <person name="Lysoe E."/>
            <person name="Uhlig S."/>
            <person name="Proctor R.H."/>
        </authorList>
    </citation>
    <scope>NUCLEOTIDE SEQUENCE</scope>
    <source>
        <strain evidence="2">NRRL 45417</strain>
    </source>
</reference>
<dbReference type="Proteomes" id="UP000604273">
    <property type="component" value="Unassembled WGS sequence"/>
</dbReference>